<dbReference type="SUPFAM" id="SSF49299">
    <property type="entry name" value="PKD domain"/>
    <property type="match status" value="2"/>
</dbReference>
<feature type="signal peptide" evidence="1">
    <location>
        <begin position="1"/>
        <end position="20"/>
    </location>
</feature>
<gene>
    <name evidence="2" type="ORF">SAMN04488505_101452</name>
</gene>
<dbReference type="InterPro" id="IPR013783">
    <property type="entry name" value="Ig-like_fold"/>
</dbReference>
<dbReference type="Pfam" id="PF13585">
    <property type="entry name" value="CHU_C"/>
    <property type="match status" value="1"/>
</dbReference>
<sequence>MKYFLLPLLLVLFVTKPLCAQTVLCTTNGQTPETAFPVCGTKTFTQASVPICGGRTVPGINCPDVYTDKNPFWYKFTCFTTGTLGFTITPHTLQEDYDWQLFDVTNRNLREVFTNKQLFVASGWSGEYGITGASSAGAAHEVCGGFGQPLWSSMPVIQRGHEYLLLISHFSDSQSGYDLAFNGGTASITDPGITKIDHAGYHCGVPGIGVKLNKKVRCNSLAANGSDFALTGAGVTITGATGVNCDVNGFDMDSIILTLSGPLPPGNYSISLKNGTDGNSLLDYCSNPAPTGPNVPVTPFMVDVQMPSYLDHIEPVSCKPQQVKVVLSDPVRCSSIAANGSDFTISGSNAVNIQSAAGICQNGLTDTVILQLASPIYRGGAYQVTLKTGSDGNTLLSECWKPTPAGTSLPFNTSDTVNADFTYTMRLHCEYDTLALTHNGANGVNKWVWNSDGNTFSNAQNPIKSYDVFGPHTIQLTVSNDVCSDSSTQNILLDNELHADFTASADILCPQDATTFTNKSSGKNIIGYRWLFGNGIVTTATNPLPQSYPQLKEDRDYNVMLIAQSSMNCFDTAYHLIKAVASCYIDVPTGFTPNGDGTNDYLYPLNGYKAINLKFSIFNRLGQLIFETNDWRHKWDGTVSGRPQPIGTYVWMLSYTNKDTGEKVFKKGVTVLLR</sequence>
<dbReference type="NCBIfam" id="TIGR04131">
    <property type="entry name" value="Bac_Flav_CTERM"/>
    <property type="match status" value="1"/>
</dbReference>
<evidence type="ECO:0000313" key="3">
    <source>
        <dbReference type="Proteomes" id="UP000198984"/>
    </source>
</evidence>
<evidence type="ECO:0000256" key="1">
    <source>
        <dbReference type="SAM" id="SignalP"/>
    </source>
</evidence>
<evidence type="ECO:0000313" key="2">
    <source>
        <dbReference type="EMBL" id="SEK56901.1"/>
    </source>
</evidence>
<dbReference type="OrthoDB" id="610082at2"/>
<dbReference type="EMBL" id="FOBB01000001">
    <property type="protein sequence ID" value="SEK56901.1"/>
    <property type="molecule type" value="Genomic_DNA"/>
</dbReference>
<keyword evidence="1" id="KW-0732">Signal</keyword>
<reference evidence="2" key="1">
    <citation type="submission" date="2016-10" db="EMBL/GenBank/DDBJ databases">
        <authorList>
            <person name="de Groot N.N."/>
        </authorList>
    </citation>
    <scope>NUCLEOTIDE SEQUENCE [LARGE SCALE GENOMIC DNA]</scope>
    <source>
        <strain evidence="2">DSM 21039</strain>
    </source>
</reference>
<dbReference type="Proteomes" id="UP000198984">
    <property type="component" value="Unassembled WGS sequence"/>
</dbReference>
<name>A0A1H7I309_9BACT</name>
<accession>A0A1H7I309</accession>
<protein>
    <submittedName>
        <fullName evidence="2">Gliding motility-associated C-terminal domain-containing protein</fullName>
    </submittedName>
</protein>
<dbReference type="STRING" id="573321.SAMN04488505_101452"/>
<dbReference type="AlphaFoldDB" id="A0A1H7I309"/>
<dbReference type="InterPro" id="IPR026341">
    <property type="entry name" value="T9SS_type_B"/>
</dbReference>
<keyword evidence="3" id="KW-1185">Reference proteome</keyword>
<dbReference type="Gene3D" id="2.60.40.10">
    <property type="entry name" value="Immunoglobulins"/>
    <property type="match status" value="2"/>
</dbReference>
<feature type="chain" id="PRO_5011703062" evidence="1">
    <location>
        <begin position="21"/>
        <end position="674"/>
    </location>
</feature>
<dbReference type="RefSeq" id="WP_089906516.1">
    <property type="nucleotide sequence ID" value="NZ_FOBB01000001.1"/>
</dbReference>
<proteinExistence type="predicted"/>
<organism evidence="2 3">
    <name type="scientific">Chitinophaga rupis</name>
    <dbReference type="NCBI Taxonomy" id="573321"/>
    <lineage>
        <taxon>Bacteria</taxon>
        <taxon>Pseudomonadati</taxon>
        <taxon>Bacteroidota</taxon>
        <taxon>Chitinophagia</taxon>
        <taxon>Chitinophagales</taxon>
        <taxon>Chitinophagaceae</taxon>
        <taxon>Chitinophaga</taxon>
    </lineage>
</organism>
<dbReference type="InterPro" id="IPR035986">
    <property type="entry name" value="PKD_dom_sf"/>
</dbReference>